<evidence type="ECO:0000256" key="4">
    <source>
        <dbReference type="ARBA" id="ARBA00023239"/>
    </source>
</evidence>
<dbReference type="Gene3D" id="1.10.40.30">
    <property type="entry name" value="Fumarase/aspartase (C-terminal domain)"/>
    <property type="match status" value="1"/>
</dbReference>
<dbReference type="Proteomes" id="UP000259273">
    <property type="component" value="Unassembled WGS sequence"/>
</dbReference>
<dbReference type="PANTHER" id="PTHR43814:SF1">
    <property type="entry name" value="ARGININOSUCCINATE LYASE"/>
    <property type="match status" value="1"/>
</dbReference>
<evidence type="ECO:0000259" key="5">
    <source>
        <dbReference type="Pfam" id="PF14698"/>
    </source>
</evidence>
<accession>A0A3C1KHP6</accession>
<evidence type="ECO:0000313" key="7">
    <source>
        <dbReference type="Proteomes" id="UP000259273"/>
    </source>
</evidence>
<dbReference type="EMBL" id="DMND01000003">
    <property type="protein sequence ID" value="HAN26155.1"/>
    <property type="molecule type" value="Genomic_DNA"/>
</dbReference>
<dbReference type="EC" id="4.3.2.1" evidence="1"/>
<evidence type="ECO:0000256" key="2">
    <source>
        <dbReference type="ARBA" id="ARBA00022571"/>
    </source>
</evidence>
<feature type="domain" description="Argininosuccinate lyase C-terminal" evidence="5">
    <location>
        <begin position="85"/>
        <end position="153"/>
    </location>
</feature>
<gene>
    <name evidence="6" type="ORF">DCP75_00180</name>
</gene>
<evidence type="ECO:0000313" key="6">
    <source>
        <dbReference type="EMBL" id="HAN26155.1"/>
    </source>
</evidence>
<proteinExistence type="predicted"/>
<dbReference type="GO" id="GO:0004056">
    <property type="term" value="F:argininosuccinate lyase activity"/>
    <property type="evidence" value="ECO:0007669"/>
    <property type="project" value="UniProtKB-EC"/>
</dbReference>
<dbReference type="PANTHER" id="PTHR43814">
    <property type="entry name" value="ARGININOSUCCINATE LYASE"/>
    <property type="match status" value="1"/>
</dbReference>
<dbReference type="GO" id="GO:0042450">
    <property type="term" value="P:L-arginine biosynthetic process via ornithine"/>
    <property type="evidence" value="ECO:0007669"/>
    <property type="project" value="InterPro"/>
</dbReference>
<comment type="caution">
    <text evidence="6">The sequence shown here is derived from an EMBL/GenBank/DDBJ whole genome shotgun (WGS) entry which is preliminary data.</text>
</comment>
<dbReference type="SUPFAM" id="SSF48557">
    <property type="entry name" value="L-aspartase-like"/>
    <property type="match status" value="1"/>
</dbReference>
<dbReference type="Gene3D" id="1.20.200.10">
    <property type="entry name" value="Fumarase/aspartase (Central domain)"/>
    <property type="match status" value="1"/>
</dbReference>
<dbReference type="InterPro" id="IPR008948">
    <property type="entry name" value="L-Aspartase-like"/>
</dbReference>
<evidence type="ECO:0000256" key="1">
    <source>
        <dbReference type="ARBA" id="ARBA00012338"/>
    </source>
</evidence>
<keyword evidence="2" id="KW-0055">Arginine biosynthesis</keyword>
<dbReference type="FunFam" id="1.10.40.30:FF:000001">
    <property type="entry name" value="Argininosuccinate lyase"/>
    <property type="match status" value="1"/>
</dbReference>
<feature type="non-terminal residue" evidence="6">
    <location>
        <position position="1"/>
    </location>
</feature>
<organism evidence="6 7">
    <name type="scientific">Haliea salexigens</name>
    <dbReference type="NCBI Taxonomy" id="287487"/>
    <lineage>
        <taxon>Bacteria</taxon>
        <taxon>Pseudomonadati</taxon>
        <taxon>Pseudomonadota</taxon>
        <taxon>Gammaproteobacteria</taxon>
        <taxon>Cellvibrionales</taxon>
        <taxon>Halieaceae</taxon>
        <taxon>Haliea</taxon>
    </lineage>
</organism>
<dbReference type="InterPro" id="IPR009049">
    <property type="entry name" value="Argininosuccinate_lyase"/>
</dbReference>
<dbReference type="InterPro" id="IPR029419">
    <property type="entry name" value="Arg_succ_lyase_C"/>
</dbReference>
<protein>
    <recommendedName>
        <fullName evidence="1">argininosuccinate lyase</fullName>
        <ecNumber evidence="1">4.3.2.1</ecNumber>
    </recommendedName>
</protein>
<reference evidence="6 7" key="1">
    <citation type="journal article" date="2018" name="Nat. Biotechnol.">
        <title>A standardized bacterial taxonomy based on genome phylogeny substantially revises the tree of life.</title>
        <authorList>
            <person name="Parks D.H."/>
            <person name="Chuvochina M."/>
            <person name="Waite D.W."/>
            <person name="Rinke C."/>
            <person name="Skarshewski A."/>
            <person name="Chaumeil P.A."/>
            <person name="Hugenholtz P."/>
        </authorList>
    </citation>
    <scope>NUCLEOTIDE SEQUENCE [LARGE SCALE GENOMIC DNA]</scope>
    <source>
        <strain evidence="6">UBA9158</strain>
    </source>
</reference>
<keyword evidence="4 6" id="KW-0456">Lyase</keyword>
<sequence length="182" mass="19520">MPQKKNPDVPELVRGKVGRVNGHLISLLTLMKSQPLAYNKDNQEDKEPLFDTIDTVLGSLRAFADMVPAIRPRSEQMREAARRGFSTATDLADYLVRKGLPFRDAHEVVGKAVAHGVASGADLAEMSLATLQGFHADIAADVFDVLTLEGSVAARDHLGGTAPRQVQAAAGTALQRLDARPA</sequence>
<dbReference type="GO" id="GO:0005829">
    <property type="term" value="C:cytosol"/>
    <property type="evidence" value="ECO:0007669"/>
    <property type="project" value="TreeGrafter"/>
</dbReference>
<keyword evidence="3" id="KW-0028">Amino-acid biosynthesis</keyword>
<dbReference type="AlphaFoldDB" id="A0A3C1KHP6"/>
<dbReference type="Pfam" id="PF14698">
    <property type="entry name" value="ASL_C2"/>
    <property type="match status" value="1"/>
</dbReference>
<evidence type="ECO:0000256" key="3">
    <source>
        <dbReference type="ARBA" id="ARBA00022605"/>
    </source>
</evidence>
<name>A0A3C1KHP6_9GAMM</name>